<dbReference type="InterPro" id="IPR050696">
    <property type="entry name" value="FtsA/MreB"/>
</dbReference>
<dbReference type="AlphaFoldDB" id="A0A518DFX4"/>
<evidence type="ECO:0000313" key="2">
    <source>
        <dbReference type="Proteomes" id="UP000317429"/>
    </source>
</evidence>
<organism evidence="1 2">
    <name type="scientific">Pirellulimonas nuda</name>
    <dbReference type="NCBI Taxonomy" id="2528009"/>
    <lineage>
        <taxon>Bacteria</taxon>
        <taxon>Pseudomonadati</taxon>
        <taxon>Planctomycetota</taxon>
        <taxon>Planctomycetia</taxon>
        <taxon>Pirellulales</taxon>
        <taxon>Lacipirellulaceae</taxon>
        <taxon>Pirellulimonas</taxon>
    </lineage>
</organism>
<evidence type="ECO:0000313" key="1">
    <source>
        <dbReference type="EMBL" id="QDU90380.1"/>
    </source>
</evidence>
<protein>
    <submittedName>
        <fullName evidence="1">Competence protein A</fullName>
    </submittedName>
</protein>
<accession>A0A518DFX4</accession>
<dbReference type="Gene3D" id="3.30.420.40">
    <property type="match status" value="2"/>
</dbReference>
<dbReference type="InterPro" id="IPR043129">
    <property type="entry name" value="ATPase_NBD"/>
</dbReference>
<proteinExistence type="predicted"/>
<dbReference type="SUPFAM" id="SSF53067">
    <property type="entry name" value="Actin-like ATPase domain"/>
    <property type="match status" value="1"/>
</dbReference>
<dbReference type="OrthoDB" id="9768127at2"/>
<dbReference type="RefSeq" id="WP_145288751.1">
    <property type="nucleotide sequence ID" value="NZ_CP036291.1"/>
</dbReference>
<dbReference type="KEGG" id="pnd:Pla175_37840"/>
<dbReference type="PANTHER" id="PTHR32432">
    <property type="entry name" value="CELL DIVISION PROTEIN FTSA-RELATED"/>
    <property type="match status" value="1"/>
</dbReference>
<gene>
    <name evidence="1" type="ORF">Pla175_37840</name>
</gene>
<dbReference type="PANTHER" id="PTHR32432:SF3">
    <property type="entry name" value="ETHANOLAMINE UTILIZATION PROTEIN EUTJ"/>
    <property type="match status" value="1"/>
</dbReference>
<dbReference type="Gene3D" id="3.30.1490.300">
    <property type="match status" value="1"/>
</dbReference>
<reference evidence="1 2" key="1">
    <citation type="submission" date="2019-02" db="EMBL/GenBank/DDBJ databases">
        <title>Deep-cultivation of Planctomycetes and their phenomic and genomic characterization uncovers novel biology.</title>
        <authorList>
            <person name="Wiegand S."/>
            <person name="Jogler M."/>
            <person name="Boedeker C."/>
            <person name="Pinto D."/>
            <person name="Vollmers J."/>
            <person name="Rivas-Marin E."/>
            <person name="Kohn T."/>
            <person name="Peeters S.H."/>
            <person name="Heuer A."/>
            <person name="Rast P."/>
            <person name="Oberbeckmann S."/>
            <person name="Bunk B."/>
            <person name="Jeske O."/>
            <person name="Meyerdierks A."/>
            <person name="Storesund J.E."/>
            <person name="Kallscheuer N."/>
            <person name="Luecker S."/>
            <person name="Lage O.M."/>
            <person name="Pohl T."/>
            <person name="Merkel B.J."/>
            <person name="Hornburger P."/>
            <person name="Mueller R.-W."/>
            <person name="Bruemmer F."/>
            <person name="Labrenz M."/>
            <person name="Spormann A.M."/>
            <person name="Op den Camp H."/>
            <person name="Overmann J."/>
            <person name="Amann R."/>
            <person name="Jetten M.S.M."/>
            <person name="Mascher T."/>
            <person name="Medema M.H."/>
            <person name="Devos D.P."/>
            <person name="Kaster A.-K."/>
            <person name="Ovreas L."/>
            <person name="Rohde M."/>
            <person name="Galperin M.Y."/>
            <person name="Jogler C."/>
        </authorList>
    </citation>
    <scope>NUCLEOTIDE SEQUENCE [LARGE SCALE GENOMIC DNA]</scope>
    <source>
        <strain evidence="1 2">Pla175</strain>
    </source>
</reference>
<name>A0A518DFX4_9BACT</name>
<dbReference type="EMBL" id="CP036291">
    <property type="protein sequence ID" value="QDU90380.1"/>
    <property type="molecule type" value="Genomic_DNA"/>
</dbReference>
<dbReference type="Proteomes" id="UP000317429">
    <property type="component" value="Chromosome"/>
</dbReference>
<sequence>MTYAPVLERVRDFASGAAVCVAGVDLGARAIKVAIAKRRGTRRTIVAAARIVSPPNAEGGPRAATDPVRQAALLGQWMRHWCAFRVDAVVCSLPSTFTDYEAIDSDQGSPPCRGADEGLEQVLGPAAADATGDYWRTHPNSGGAPTTHLVWAGSAIAHAVPREFARWGLACRVLEAAPSAIAAVGQTKGDQSRLVVDLGDESAICVLVEHGQAVYVRPRVSLPTRGAVDQLAGTLRISRPAAETVLSEWGCDEAQGKLARQVQTHLDGWLRALLFEVERTIVYLTHREDGAPLEEIVLCGGGSAIRGVGAWLEARLGVPTRVAESPAGARWSAAEPYSPMFAQATALALREDLI</sequence>
<keyword evidence="2" id="KW-1185">Reference proteome</keyword>